<dbReference type="Proteomes" id="UP000183832">
    <property type="component" value="Unassembled WGS sequence"/>
</dbReference>
<name>A0A1J1IAU4_9DIPT</name>
<reference evidence="2 3" key="1">
    <citation type="submission" date="2015-04" db="EMBL/GenBank/DDBJ databases">
        <authorList>
            <person name="Syromyatnikov M.Y."/>
            <person name="Popov V.N."/>
        </authorList>
    </citation>
    <scope>NUCLEOTIDE SEQUENCE [LARGE SCALE GENOMIC DNA]</scope>
</reference>
<dbReference type="AlphaFoldDB" id="A0A1J1IAU4"/>
<proteinExistence type="predicted"/>
<evidence type="ECO:0000256" key="1">
    <source>
        <dbReference type="SAM" id="MobiDB-lite"/>
    </source>
</evidence>
<accession>A0A1J1IAU4</accession>
<evidence type="ECO:0000313" key="3">
    <source>
        <dbReference type="Proteomes" id="UP000183832"/>
    </source>
</evidence>
<feature type="compositionally biased region" description="Low complexity" evidence="1">
    <location>
        <begin position="18"/>
        <end position="29"/>
    </location>
</feature>
<feature type="compositionally biased region" description="Polar residues" evidence="1">
    <location>
        <begin position="1"/>
        <end position="10"/>
    </location>
</feature>
<protein>
    <submittedName>
        <fullName evidence="2">CLUMA_CG010724, isoform A</fullName>
    </submittedName>
</protein>
<organism evidence="2 3">
    <name type="scientific">Clunio marinus</name>
    <dbReference type="NCBI Taxonomy" id="568069"/>
    <lineage>
        <taxon>Eukaryota</taxon>
        <taxon>Metazoa</taxon>
        <taxon>Ecdysozoa</taxon>
        <taxon>Arthropoda</taxon>
        <taxon>Hexapoda</taxon>
        <taxon>Insecta</taxon>
        <taxon>Pterygota</taxon>
        <taxon>Neoptera</taxon>
        <taxon>Endopterygota</taxon>
        <taxon>Diptera</taxon>
        <taxon>Nematocera</taxon>
        <taxon>Chironomoidea</taxon>
        <taxon>Chironomidae</taxon>
        <taxon>Clunio</taxon>
    </lineage>
</organism>
<gene>
    <name evidence="2" type="ORF">CLUMA_CG010724</name>
</gene>
<evidence type="ECO:0000313" key="2">
    <source>
        <dbReference type="EMBL" id="CRK97331.1"/>
    </source>
</evidence>
<dbReference type="EMBL" id="CVRI01000047">
    <property type="protein sequence ID" value="CRK97331.1"/>
    <property type="molecule type" value="Genomic_DNA"/>
</dbReference>
<sequence>MTLTRSNQNSEQDDDQSTQTNPTPTILTTSKGSNIAKLTGEKNYYSWSIQIEAWLMDLGLWVYINKTNLTITESELSKKS</sequence>
<feature type="region of interest" description="Disordered" evidence="1">
    <location>
        <begin position="1"/>
        <end position="30"/>
    </location>
</feature>
<keyword evidence="3" id="KW-1185">Reference proteome</keyword>